<proteinExistence type="predicted"/>
<organism evidence="2 3">
    <name type="scientific">Prevotella melaninogenica DNF00666</name>
    <dbReference type="NCBI Taxonomy" id="1401073"/>
    <lineage>
        <taxon>Bacteria</taxon>
        <taxon>Pseudomonadati</taxon>
        <taxon>Bacteroidota</taxon>
        <taxon>Bacteroidia</taxon>
        <taxon>Bacteroidales</taxon>
        <taxon>Prevotellaceae</taxon>
        <taxon>Prevotella</taxon>
    </lineage>
</organism>
<evidence type="ECO:0000313" key="3">
    <source>
        <dbReference type="Proteomes" id="UP000029578"/>
    </source>
</evidence>
<gene>
    <name evidence="2" type="ORF">HMPREF0661_12295</name>
</gene>
<feature type="signal peptide" evidence="1">
    <location>
        <begin position="1"/>
        <end position="19"/>
    </location>
</feature>
<keyword evidence="1" id="KW-0732">Signal</keyword>
<reference evidence="2 3" key="1">
    <citation type="submission" date="2014-07" db="EMBL/GenBank/DDBJ databases">
        <authorList>
            <person name="McCorrison J."/>
            <person name="Sanka R."/>
            <person name="Torralba M."/>
            <person name="Gillis M."/>
            <person name="Haft D.H."/>
            <person name="Methe B."/>
            <person name="Sutton G."/>
            <person name="Nelson K.E."/>
        </authorList>
    </citation>
    <scope>NUCLEOTIDE SEQUENCE [LARGE SCALE GENOMIC DNA]</scope>
    <source>
        <strain evidence="2 3">DNF00666</strain>
    </source>
</reference>
<evidence type="ECO:0000256" key="1">
    <source>
        <dbReference type="SAM" id="SignalP"/>
    </source>
</evidence>
<dbReference type="InterPro" id="IPR026906">
    <property type="entry name" value="LRR_5"/>
</dbReference>
<dbReference type="RefSeq" id="WP_036866965.1">
    <property type="nucleotide sequence ID" value="NZ_JRNS01000553.1"/>
</dbReference>
<dbReference type="InterPro" id="IPR053139">
    <property type="entry name" value="Surface_bspA-like"/>
</dbReference>
<dbReference type="EMBL" id="JRNS01000553">
    <property type="protein sequence ID" value="KGF43389.1"/>
    <property type="molecule type" value="Genomic_DNA"/>
</dbReference>
<dbReference type="Gene3D" id="3.80.10.10">
    <property type="entry name" value="Ribonuclease Inhibitor"/>
    <property type="match status" value="1"/>
</dbReference>
<comment type="caution">
    <text evidence="2">The sequence shown here is derived from an EMBL/GenBank/DDBJ whole genome shotgun (WGS) entry which is preliminary data.</text>
</comment>
<dbReference type="SUPFAM" id="SSF52058">
    <property type="entry name" value="L domain-like"/>
    <property type="match status" value="1"/>
</dbReference>
<dbReference type="Gene3D" id="3.40.50.12480">
    <property type="match status" value="1"/>
</dbReference>
<dbReference type="Proteomes" id="UP000029578">
    <property type="component" value="Unassembled WGS sequence"/>
</dbReference>
<protein>
    <submittedName>
        <fullName evidence="2">Cell surface protein</fullName>
    </submittedName>
</protein>
<dbReference type="InterPro" id="IPR032675">
    <property type="entry name" value="LRR_dom_sf"/>
</dbReference>
<dbReference type="AlphaFoldDB" id="A0A096CDS9"/>
<evidence type="ECO:0000313" key="2">
    <source>
        <dbReference type="EMBL" id="KGF43389.1"/>
    </source>
</evidence>
<feature type="chain" id="PRO_5001926147" evidence="1">
    <location>
        <begin position="20"/>
        <end position="331"/>
    </location>
</feature>
<accession>A0A096CDS9</accession>
<dbReference type="PANTHER" id="PTHR45661">
    <property type="entry name" value="SURFACE ANTIGEN"/>
    <property type="match status" value="1"/>
</dbReference>
<dbReference type="Pfam" id="PF13306">
    <property type="entry name" value="LRR_5"/>
    <property type="match status" value="1"/>
</dbReference>
<sequence length="331" mass="36469">MKKIYMLTMSLFVCMGAFAGNVKGNIGDNLQWSFADGTLTISGTGEMQHADGNSAYAWGGENPQVNRNDIKKVVVEEGVKTLADYICWDFANLQEVTLPKSLTKLGKECFKKCIALKSITLPDDITLIDENAFDHCSTLETVTFPKNLKDIKAQAFYYCNLKKVDLSQTKVKTIGLGAFAHNIECEEVYLPKTLEIFFGNDEGAFGSCDNLKKAVCLAVDPPQTLDGGPDFSSEEGINMSPVDFVKIFTGFDDDDFVLEVPAGSEEKYRSANGWKNVANNIVTGIRSVKTSQGKVVVYDITGKRYNHTDAQTINTLQRGIYIINGKKVLVK</sequence>
<dbReference type="PANTHER" id="PTHR45661:SF3">
    <property type="entry name" value="IG-LIKE DOMAIN-CONTAINING PROTEIN"/>
    <property type="match status" value="1"/>
</dbReference>
<name>A0A096CDS9_9BACT</name>